<keyword evidence="1" id="KW-1133">Transmembrane helix</keyword>
<evidence type="ECO:0000256" key="1">
    <source>
        <dbReference type="SAM" id="Phobius"/>
    </source>
</evidence>
<gene>
    <name evidence="2" type="ORF">GCM10023176_42090</name>
</gene>
<sequence>MVNSGSGVPPERVRAGLSRLIALAPGSVTRLELFLDLVFVYAFLNVTELMSANFHPVGLLQAGLVVLLLWRCWASYASLGNLVRLDRGIMPLVVLVAAASMFVVGVTLPEAFADRSHGMPGPLVFVVAFLLARLGPLLIATFALWNIDGRRPPVRLAWLPLFVSAPLLLCAASLPLLLPAWTPVEHVQLVLFAVAVGVDYVGLWALGAGTWQLTSVGHWAERYSLIVLIALGETIISIGTSRGLVGDPPITWSVISGSFLGIVVIAALWWTYFDLAKPAAEQALQRLSGGARSVLGRDAYTMLHLPMIGGLILLALGLKHGLSATEVRTAHQWDTGSGLVLYGGVALYLLGLLAFERLTTNLTGRSLILGIALLTASVPLALRVPAVASLAILAAAVCAMVVADRTLFRTRHRRLHGSVAEAATRVSGVWPHELFLDLLIVYAFIQVTVLMTRQPSPAGAVQGLGVVVLLWWSWCYYAWLGSATSGDSISVRVTMLIAAALTLVLGIAIPQAFSRVPGGLPGPLIVVTCYVAIRILHFASFWLAARADPTIRAQLSRAVVPAGAALALLLFATLTFPPKGSPITPVSAVLWGTALAVDLGGGYLIGPRNWQIRSLDHWMERYNLVVLIAFGEAVISTGVALVSAPISPALLLAITLSLTLLATLWWTYVGTDELLYRRLRQVPNSLRAVLARDAYTYLHLLTVAGLILIAFGLKSTLAQVAYRPTAAPDPLGHTALYGGVIVYLIGDQLIWQRARGRTSRRRMLGVLLVALSTPATALLPGLGALVLLTAVGIGLATTTPFPATRARPGGR</sequence>
<feature type="transmembrane region" description="Helical" evidence="1">
    <location>
        <begin position="157"/>
        <end position="178"/>
    </location>
</feature>
<feature type="transmembrane region" description="Helical" evidence="1">
    <location>
        <begin position="88"/>
        <end position="108"/>
    </location>
</feature>
<feature type="transmembrane region" description="Helical" evidence="1">
    <location>
        <begin position="525"/>
        <end position="545"/>
    </location>
</feature>
<feature type="transmembrane region" description="Helical" evidence="1">
    <location>
        <begin position="123"/>
        <end position="145"/>
    </location>
</feature>
<dbReference type="PANTHER" id="PTHR36840:SF1">
    <property type="entry name" value="BLL5714 PROTEIN"/>
    <property type="match status" value="1"/>
</dbReference>
<evidence type="ECO:0000313" key="2">
    <source>
        <dbReference type="EMBL" id="GAA4574645.1"/>
    </source>
</evidence>
<feature type="transmembrane region" description="Helical" evidence="1">
    <location>
        <begin position="731"/>
        <end position="751"/>
    </location>
</feature>
<feature type="transmembrane region" description="Helical" evidence="1">
    <location>
        <begin position="223"/>
        <end position="244"/>
    </location>
</feature>
<dbReference type="EMBL" id="BAABGU010000024">
    <property type="protein sequence ID" value="GAA4574645.1"/>
    <property type="molecule type" value="Genomic_DNA"/>
</dbReference>
<feature type="transmembrane region" description="Helical" evidence="1">
    <location>
        <begin position="588"/>
        <end position="610"/>
    </location>
</feature>
<dbReference type="Pfam" id="PF06772">
    <property type="entry name" value="LtrA"/>
    <property type="match status" value="2"/>
</dbReference>
<proteinExistence type="predicted"/>
<feature type="transmembrane region" description="Helical" evidence="1">
    <location>
        <begin position="190"/>
        <end position="211"/>
    </location>
</feature>
<feature type="transmembrane region" description="Helical" evidence="1">
    <location>
        <begin position="250"/>
        <end position="273"/>
    </location>
</feature>
<keyword evidence="1" id="KW-0472">Membrane</keyword>
<comment type="caution">
    <text evidence="2">The sequence shown here is derived from an EMBL/GenBank/DDBJ whole genome shotgun (WGS) entry which is preliminary data.</text>
</comment>
<feature type="transmembrane region" description="Helical" evidence="1">
    <location>
        <begin position="622"/>
        <end position="643"/>
    </location>
</feature>
<dbReference type="PANTHER" id="PTHR36840">
    <property type="entry name" value="BLL5714 PROTEIN"/>
    <property type="match status" value="1"/>
</dbReference>
<reference evidence="3" key="1">
    <citation type="journal article" date="2019" name="Int. J. Syst. Evol. Microbiol.">
        <title>The Global Catalogue of Microorganisms (GCM) 10K type strain sequencing project: providing services to taxonomists for standard genome sequencing and annotation.</title>
        <authorList>
            <consortium name="The Broad Institute Genomics Platform"/>
            <consortium name="The Broad Institute Genome Sequencing Center for Infectious Disease"/>
            <person name="Wu L."/>
            <person name="Ma J."/>
        </authorList>
    </citation>
    <scope>NUCLEOTIDE SEQUENCE [LARGE SCALE GENOMIC DNA]</scope>
    <source>
        <strain evidence="3">JCM 3175</strain>
    </source>
</reference>
<dbReference type="InterPro" id="IPR010640">
    <property type="entry name" value="Low_temperature_requirement_A"/>
</dbReference>
<feature type="transmembrane region" description="Helical" evidence="1">
    <location>
        <begin position="294"/>
        <end position="316"/>
    </location>
</feature>
<feature type="transmembrane region" description="Helical" evidence="1">
    <location>
        <begin position="336"/>
        <end position="355"/>
    </location>
</feature>
<feature type="transmembrane region" description="Helical" evidence="1">
    <location>
        <begin position="689"/>
        <end position="711"/>
    </location>
</feature>
<organism evidence="2 3">
    <name type="scientific">Micromonospora coerulea</name>
    <dbReference type="NCBI Taxonomy" id="47856"/>
    <lineage>
        <taxon>Bacteria</taxon>
        <taxon>Bacillati</taxon>
        <taxon>Actinomycetota</taxon>
        <taxon>Actinomycetes</taxon>
        <taxon>Micromonosporales</taxon>
        <taxon>Micromonosporaceae</taxon>
        <taxon>Micromonospora</taxon>
    </lineage>
</organism>
<accession>A0ABP8SU86</accession>
<feature type="transmembrane region" description="Helical" evidence="1">
    <location>
        <begin position="56"/>
        <end position="76"/>
    </location>
</feature>
<feature type="transmembrane region" description="Helical" evidence="1">
    <location>
        <begin position="557"/>
        <end position="576"/>
    </location>
</feature>
<keyword evidence="3" id="KW-1185">Reference proteome</keyword>
<evidence type="ECO:0000313" key="3">
    <source>
        <dbReference type="Proteomes" id="UP001500307"/>
    </source>
</evidence>
<keyword evidence="1" id="KW-0812">Transmembrane</keyword>
<evidence type="ECO:0008006" key="4">
    <source>
        <dbReference type="Google" id="ProtNLM"/>
    </source>
</evidence>
<dbReference type="Proteomes" id="UP001500307">
    <property type="component" value="Unassembled WGS sequence"/>
</dbReference>
<name>A0ABP8SU86_9ACTN</name>
<feature type="transmembrane region" description="Helical" evidence="1">
    <location>
        <begin position="458"/>
        <end position="479"/>
    </location>
</feature>
<feature type="transmembrane region" description="Helical" evidence="1">
    <location>
        <begin position="20"/>
        <end position="44"/>
    </location>
</feature>
<feature type="transmembrane region" description="Helical" evidence="1">
    <location>
        <begin position="434"/>
        <end position="452"/>
    </location>
</feature>
<feature type="transmembrane region" description="Helical" evidence="1">
    <location>
        <begin position="763"/>
        <end position="796"/>
    </location>
</feature>
<feature type="transmembrane region" description="Helical" evidence="1">
    <location>
        <begin position="491"/>
        <end position="513"/>
    </location>
</feature>
<feature type="transmembrane region" description="Helical" evidence="1">
    <location>
        <begin position="362"/>
        <end position="382"/>
    </location>
</feature>
<feature type="transmembrane region" description="Helical" evidence="1">
    <location>
        <begin position="649"/>
        <end position="668"/>
    </location>
</feature>
<protein>
    <recommendedName>
        <fullName evidence="4">Low temperature requirement protein LtrA</fullName>
    </recommendedName>
</protein>
<feature type="transmembrane region" description="Helical" evidence="1">
    <location>
        <begin position="388"/>
        <end position="408"/>
    </location>
</feature>